<evidence type="ECO:0000313" key="2">
    <source>
        <dbReference type="EMBL" id="KAG0014158.1"/>
    </source>
</evidence>
<reference evidence="2" key="1">
    <citation type="journal article" date="2020" name="Fungal Divers.">
        <title>Resolving the Mortierellaceae phylogeny through synthesis of multi-gene phylogenetics and phylogenomics.</title>
        <authorList>
            <person name="Vandepol N."/>
            <person name="Liber J."/>
            <person name="Desiro A."/>
            <person name="Na H."/>
            <person name="Kennedy M."/>
            <person name="Barry K."/>
            <person name="Grigoriev I.V."/>
            <person name="Miller A.N."/>
            <person name="O'Donnell K."/>
            <person name="Stajich J.E."/>
            <person name="Bonito G."/>
        </authorList>
    </citation>
    <scope>NUCLEOTIDE SEQUENCE</scope>
    <source>
        <strain evidence="2">NRRL 2769</strain>
    </source>
</reference>
<name>A0A9P6MV26_9FUNG</name>
<dbReference type="OrthoDB" id="2433426at2759"/>
<dbReference type="EMBL" id="JAAAID010000757">
    <property type="protein sequence ID" value="KAG0014158.1"/>
    <property type="molecule type" value="Genomic_DNA"/>
</dbReference>
<protein>
    <submittedName>
        <fullName evidence="2">Uncharacterized protein</fullName>
    </submittedName>
</protein>
<sequence>MVRSKSYSVLLMFVATLSLLLVFAPKIVLAQDDDPDTSDTPTISSSPTTAIATSTSTGILGQGTSVPPTATSTPVLPNPIFTSSDACVACQKEFFEIRNCSTHLPPAGVNLTMIVELLPFYGCLCQNNYVLIDALQQCSTCFRSTGQSAHLNPQFYNVTNQDVKAYKKVCTQTANGSKVPTSGVDRVLDTLKKSGSWMILSTLIVILLSGL</sequence>
<accession>A0A9P6MV26</accession>
<comment type="caution">
    <text evidence="2">The sequence shown here is derived from an EMBL/GenBank/DDBJ whole genome shotgun (WGS) entry which is preliminary data.</text>
</comment>
<keyword evidence="3" id="KW-1185">Reference proteome</keyword>
<organism evidence="2 3">
    <name type="scientific">Entomortierella chlamydospora</name>
    <dbReference type="NCBI Taxonomy" id="101097"/>
    <lineage>
        <taxon>Eukaryota</taxon>
        <taxon>Fungi</taxon>
        <taxon>Fungi incertae sedis</taxon>
        <taxon>Mucoromycota</taxon>
        <taxon>Mortierellomycotina</taxon>
        <taxon>Mortierellomycetes</taxon>
        <taxon>Mortierellales</taxon>
        <taxon>Mortierellaceae</taxon>
        <taxon>Entomortierella</taxon>
    </lineage>
</organism>
<dbReference type="Proteomes" id="UP000703661">
    <property type="component" value="Unassembled WGS sequence"/>
</dbReference>
<evidence type="ECO:0000256" key="1">
    <source>
        <dbReference type="SAM" id="SignalP"/>
    </source>
</evidence>
<keyword evidence="1" id="KW-0732">Signal</keyword>
<feature type="chain" id="PRO_5040270721" evidence="1">
    <location>
        <begin position="31"/>
        <end position="211"/>
    </location>
</feature>
<dbReference type="AlphaFoldDB" id="A0A9P6MV26"/>
<evidence type="ECO:0000313" key="3">
    <source>
        <dbReference type="Proteomes" id="UP000703661"/>
    </source>
</evidence>
<feature type="signal peptide" evidence="1">
    <location>
        <begin position="1"/>
        <end position="30"/>
    </location>
</feature>
<proteinExistence type="predicted"/>
<gene>
    <name evidence="2" type="ORF">BGZ80_010606</name>
</gene>